<accession>A0A2M6T0W8</accession>
<evidence type="ECO:0000313" key="2">
    <source>
        <dbReference type="EMBL" id="PIS38942.1"/>
    </source>
</evidence>
<proteinExistence type="predicted"/>
<protein>
    <submittedName>
        <fullName evidence="2">Uncharacterized protein</fullName>
    </submittedName>
</protein>
<evidence type="ECO:0000256" key="1">
    <source>
        <dbReference type="SAM" id="Phobius"/>
    </source>
</evidence>
<keyword evidence="1" id="KW-1133">Transmembrane helix</keyword>
<organism evidence="2 3">
    <name type="scientific">Candidatus Nealsonbacteria bacterium CG08_land_8_20_14_0_20_43_11</name>
    <dbReference type="NCBI Taxonomy" id="1974706"/>
    <lineage>
        <taxon>Bacteria</taxon>
        <taxon>Candidatus Nealsoniibacteriota</taxon>
    </lineage>
</organism>
<gene>
    <name evidence="2" type="ORF">COT34_01065</name>
</gene>
<feature type="transmembrane region" description="Helical" evidence="1">
    <location>
        <begin position="74"/>
        <end position="98"/>
    </location>
</feature>
<feature type="transmembrane region" description="Helical" evidence="1">
    <location>
        <begin position="33"/>
        <end position="54"/>
    </location>
</feature>
<feature type="transmembrane region" description="Helical" evidence="1">
    <location>
        <begin position="105"/>
        <end position="132"/>
    </location>
</feature>
<reference evidence="3" key="1">
    <citation type="submission" date="2017-09" db="EMBL/GenBank/DDBJ databases">
        <title>Depth-based differentiation of microbial function through sediment-hosted aquifers and enrichment of novel symbionts in the deep terrestrial subsurface.</title>
        <authorList>
            <person name="Probst A.J."/>
            <person name="Ladd B."/>
            <person name="Jarett J.K."/>
            <person name="Geller-Mcgrath D.E."/>
            <person name="Sieber C.M.K."/>
            <person name="Emerson J.B."/>
            <person name="Anantharaman K."/>
            <person name="Thomas B.C."/>
            <person name="Malmstrom R."/>
            <person name="Stieglmeier M."/>
            <person name="Klingl A."/>
            <person name="Woyke T."/>
            <person name="Ryan C.M."/>
            <person name="Banfield J.F."/>
        </authorList>
    </citation>
    <scope>NUCLEOTIDE SEQUENCE [LARGE SCALE GENOMIC DNA]</scope>
</reference>
<keyword evidence="1" id="KW-0812">Transmembrane</keyword>
<evidence type="ECO:0000313" key="3">
    <source>
        <dbReference type="Proteomes" id="UP000229390"/>
    </source>
</evidence>
<sequence>MAEIAEKKIIFVQLLSWYLAETPKRILAGWKNFLAFGLDFFSVPLLFKTFFSYWRRYRWFYPRGFDFSKYGEVFFSNLISRFLGASVRVVFIILGILAEILIFSVGLVVFLGWFVLPLIVFAGLFFGLGLLFF</sequence>
<dbReference type="Proteomes" id="UP000229390">
    <property type="component" value="Unassembled WGS sequence"/>
</dbReference>
<dbReference type="AlphaFoldDB" id="A0A2M6T0W8"/>
<keyword evidence="1" id="KW-0472">Membrane</keyword>
<name>A0A2M6T0W8_9BACT</name>
<dbReference type="EMBL" id="PEYE01000020">
    <property type="protein sequence ID" value="PIS38942.1"/>
    <property type="molecule type" value="Genomic_DNA"/>
</dbReference>
<comment type="caution">
    <text evidence="2">The sequence shown here is derived from an EMBL/GenBank/DDBJ whole genome shotgun (WGS) entry which is preliminary data.</text>
</comment>